<reference evidence="2 3" key="1">
    <citation type="submission" date="2016-07" db="EMBL/GenBank/DDBJ databases">
        <title>Caryophanon tenue genome sequencing.</title>
        <authorList>
            <person name="Verma A."/>
            <person name="Pal Y."/>
            <person name="Krishnamurthi S."/>
        </authorList>
    </citation>
    <scope>NUCLEOTIDE SEQUENCE [LARGE SCALE GENOMIC DNA]</scope>
    <source>
        <strain evidence="2 3">DSM 14152</strain>
    </source>
</reference>
<dbReference type="AlphaFoldDB" id="A0A1C0YHL2"/>
<gene>
    <name evidence="2" type="ORF">A6M13_12690</name>
</gene>
<evidence type="ECO:0000259" key="1">
    <source>
        <dbReference type="Pfam" id="PF01551"/>
    </source>
</evidence>
<sequence length="322" mass="36946">MMTTTINFLHIPVLFKSGDFGVIYDHTSEEFQQLVSRSAFETLCREFNDGVRYFELFLQSPFGTAEQLVWLDNNGRRAIQLLHENGVIISFALKPFVQYASDKTYTKNRYELPICDDWYVFWGGTNVFENYHYEYENQRYAYDLVRRQNNSTYSSNSQLNEHYYAFGTRVVAPLHGKVVKVVDGIADNVPGDMNTAHPAGNYVVLKHSHGEYSFLAHFQQHSIVVKEGDTVKQGQILGKCGNSGNSSEAHIHFHVMDGPVWEKAKSIRIQFEDNVAPTQGDVVTAPPPREKRDIIDTIDDAITWFDILIFVPRIIGQFFRNL</sequence>
<protein>
    <recommendedName>
        <fullName evidence="1">M23ase beta-sheet core domain-containing protein</fullName>
    </recommendedName>
</protein>
<dbReference type="RefSeq" id="WP_066544536.1">
    <property type="nucleotide sequence ID" value="NZ_MASJ01000009.1"/>
</dbReference>
<proteinExistence type="predicted"/>
<dbReference type="GO" id="GO:0004222">
    <property type="term" value="F:metalloendopeptidase activity"/>
    <property type="evidence" value="ECO:0007669"/>
    <property type="project" value="TreeGrafter"/>
</dbReference>
<feature type="domain" description="M23ase beta-sheet core" evidence="1">
    <location>
        <begin position="167"/>
        <end position="257"/>
    </location>
</feature>
<dbReference type="InterPro" id="IPR050570">
    <property type="entry name" value="Cell_wall_metabolism_enzyme"/>
</dbReference>
<evidence type="ECO:0000313" key="2">
    <source>
        <dbReference type="EMBL" id="OCS86666.1"/>
    </source>
</evidence>
<dbReference type="PANTHER" id="PTHR21666:SF270">
    <property type="entry name" value="MUREIN HYDROLASE ACTIVATOR ENVC"/>
    <property type="match status" value="1"/>
</dbReference>
<dbReference type="OrthoDB" id="9809488at2"/>
<accession>A0A1C0YHL2</accession>
<dbReference type="InterPro" id="IPR016047">
    <property type="entry name" value="M23ase_b-sheet_dom"/>
</dbReference>
<keyword evidence="3" id="KW-1185">Reference proteome</keyword>
<organism evidence="2 3">
    <name type="scientific">Caryophanon tenue</name>
    <dbReference type="NCBI Taxonomy" id="33978"/>
    <lineage>
        <taxon>Bacteria</taxon>
        <taxon>Bacillati</taxon>
        <taxon>Bacillota</taxon>
        <taxon>Bacilli</taxon>
        <taxon>Bacillales</taxon>
        <taxon>Caryophanaceae</taxon>
        <taxon>Caryophanon</taxon>
    </lineage>
</organism>
<dbReference type="Proteomes" id="UP000093199">
    <property type="component" value="Unassembled WGS sequence"/>
</dbReference>
<comment type="caution">
    <text evidence="2">The sequence shown here is derived from an EMBL/GenBank/DDBJ whole genome shotgun (WGS) entry which is preliminary data.</text>
</comment>
<evidence type="ECO:0000313" key="3">
    <source>
        <dbReference type="Proteomes" id="UP000093199"/>
    </source>
</evidence>
<dbReference type="EMBL" id="MASJ01000009">
    <property type="protein sequence ID" value="OCS86666.1"/>
    <property type="molecule type" value="Genomic_DNA"/>
</dbReference>
<dbReference type="Pfam" id="PF01551">
    <property type="entry name" value="Peptidase_M23"/>
    <property type="match status" value="1"/>
</dbReference>
<dbReference type="InterPro" id="IPR011055">
    <property type="entry name" value="Dup_hybrid_motif"/>
</dbReference>
<dbReference type="Gene3D" id="2.70.70.10">
    <property type="entry name" value="Glucose Permease (Domain IIA)"/>
    <property type="match status" value="1"/>
</dbReference>
<name>A0A1C0YHL2_9BACL</name>
<dbReference type="CDD" id="cd12797">
    <property type="entry name" value="M23_peptidase"/>
    <property type="match status" value="1"/>
</dbReference>
<dbReference type="PANTHER" id="PTHR21666">
    <property type="entry name" value="PEPTIDASE-RELATED"/>
    <property type="match status" value="1"/>
</dbReference>
<dbReference type="SUPFAM" id="SSF51261">
    <property type="entry name" value="Duplicated hybrid motif"/>
    <property type="match status" value="1"/>
</dbReference>
<dbReference type="STRING" id="33978.A6M13_12690"/>